<evidence type="ECO:0008006" key="5">
    <source>
        <dbReference type="Google" id="ProtNLM"/>
    </source>
</evidence>
<dbReference type="EMBL" id="CACSHJ010000087">
    <property type="protein sequence ID" value="CAA0265301.1"/>
    <property type="molecule type" value="Genomic_DNA"/>
</dbReference>
<accession>A0A5S9WLN4</accession>
<feature type="chain" id="PRO_5025445437" description="Defensin-like protein" evidence="1">
    <location>
        <begin position="30"/>
        <end position="112"/>
    </location>
</feature>
<reference evidence="3 4" key="1">
    <citation type="submission" date="2019-12" db="EMBL/GenBank/DDBJ databases">
        <authorList>
            <person name="Jiao W.-B."/>
            <person name="Schneeberger K."/>
        </authorList>
    </citation>
    <scope>NUCLEOTIDE SEQUENCE [LARGE SCALE GENOMIC DNA]</scope>
    <source>
        <strain evidence="4">cv. C24</strain>
    </source>
</reference>
<dbReference type="GeneID" id="3766907"/>
<keyword evidence="1" id="KW-0732">Signal</keyword>
<organism evidence="3 4">
    <name type="scientific">Arabidopsis thaliana</name>
    <name type="common">Mouse-ear cress</name>
    <dbReference type="NCBI Taxonomy" id="3702"/>
    <lineage>
        <taxon>Eukaryota</taxon>
        <taxon>Viridiplantae</taxon>
        <taxon>Streptophyta</taxon>
        <taxon>Embryophyta</taxon>
        <taxon>Tracheophyta</taxon>
        <taxon>Spermatophyta</taxon>
        <taxon>Magnoliopsida</taxon>
        <taxon>eudicotyledons</taxon>
        <taxon>Gunneridae</taxon>
        <taxon>Pentapetalae</taxon>
        <taxon>rosids</taxon>
        <taxon>malvids</taxon>
        <taxon>Brassicales</taxon>
        <taxon>Brassicaceae</taxon>
        <taxon>Camelineae</taxon>
        <taxon>Arabidopsis</taxon>
    </lineage>
</organism>
<protein>
    <recommendedName>
        <fullName evidence="5">Defensin-like protein</fullName>
    </recommendedName>
</protein>
<dbReference type="OMA" id="CHCYGTF"/>
<evidence type="ECO:0000313" key="4">
    <source>
        <dbReference type="Proteomes" id="UP000434276"/>
    </source>
</evidence>
<name>A0A5S9WLN4_ARATH</name>
<dbReference type="AlphaFoldDB" id="A0A5S9WLN4"/>
<dbReference type="OrthoDB" id="1055496at2759"/>
<gene>
    <name evidence="2" type="ordered locus">At1g34047</name>
    <name evidence="3" type="ORF">C24_LOCUS3346</name>
</gene>
<dbReference type="RefSeq" id="NP_001185135.1">
    <property type="nucleotide sequence ID" value="NM_001198206.1"/>
</dbReference>
<evidence type="ECO:0000313" key="2">
    <source>
        <dbReference type="Araport" id="AT1G34047"/>
    </source>
</evidence>
<evidence type="ECO:0000313" key="3">
    <source>
        <dbReference type="EMBL" id="CAA0265301.1"/>
    </source>
</evidence>
<dbReference type="ExpressionAtlas" id="A0A5S9WLN4">
    <property type="expression patterns" value="baseline and differential"/>
</dbReference>
<proteinExistence type="predicted"/>
<dbReference type="SMR" id="A0A5S9WLN4"/>
<sequence length="112" mass="11838">MAKNLNTVSFTVLLLVLLMASTGILETEAACFKFLGECGAVPFPGTNADCTSCCVGNFGSAVCAGRVEVEGGVKHCHCYGTFFCFQIKHQGQSLTMLAPKSKLMLCALSFLS</sequence>
<feature type="signal peptide" evidence="1">
    <location>
        <begin position="1"/>
        <end position="29"/>
    </location>
</feature>
<evidence type="ECO:0000256" key="1">
    <source>
        <dbReference type="SAM" id="SignalP"/>
    </source>
</evidence>
<dbReference type="Proteomes" id="UP000434276">
    <property type="component" value="Unassembled WGS sequence"/>
</dbReference>
<dbReference type="Araport" id="AT1G34047"/>